<proteinExistence type="predicted"/>
<protein>
    <submittedName>
        <fullName evidence="3">DMT family transporter</fullName>
    </submittedName>
</protein>
<keyword evidence="2" id="KW-0732">Signal</keyword>
<feature type="transmembrane region" description="Helical" evidence="1">
    <location>
        <begin position="39"/>
        <end position="59"/>
    </location>
</feature>
<dbReference type="PANTHER" id="PTHR34821">
    <property type="entry name" value="INNER MEMBRANE PROTEIN YDCZ"/>
    <property type="match status" value="1"/>
</dbReference>
<dbReference type="AlphaFoldDB" id="A0AAU7JF61"/>
<keyword evidence="1" id="KW-0472">Membrane</keyword>
<dbReference type="EMBL" id="CP157484">
    <property type="protein sequence ID" value="XBO39013.1"/>
    <property type="molecule type" value="Genomic_DNA"/>
</dbReference>
<accession>A0AAU7JF61</accession>
<keyword evidence="1" id="KW-1133">Transmembrane helix</keyword>
<sequence length="151" mass="15331">MSPLTILLPLVALLAATALPVQAALNAQLARGVGNPILAGAISFAAAAILLAGIVGLFVRDYPSAEQWSRVPLWLFVVGGALGAVYVCANIVLVPRLGAATLIAFAIAGQLIAALLLDQFGLLGLAMREISLGRVAGVALVLVGAVMVRVL</sequence>
<feature type="chain" id="PRO_5043739286" evidence="2">
    <location>
        <begin position="24"/>
        <end position="151"/>
    </location>
</feature>
<name>A0AAU7JF61_9HYPH</name>
<feature type="transmembrane region" description="Helical" evidence="1">
    <location>
        <begin position="71"/>
        <end position="93"/>
    </location>
</feature>
<gene>
    <name evidence="3" type="ORF">ABEG18_25595</name>
</gene>
<feature type="signal peptide" evidence="2">
    <location>
        <begin position="1"/>
        <end position="23"/>
    </location>
</feature>
<dbReference type="RefSeq" id="WP_406855851.1">
    <property type="nucleotide sequence ID" value="NZ_CP157484.1"/>
</dbReference>
<keyword evidence="1" id="KW-0812">Transmembrane</keyword>
<dbReference type="GO" id="GO:0005886">
    <property type="term" value="C:plasma membrane"/>
    <property type="evidence" value="ECO:0007669"/>
    <property type="project" value="TreeGrafter"/>
</dbReference>
<reference evidence="3" key="1">
    <citation type="submission" date="2024-05" db="EMBL/GenBank/DDBJ databases">
        <authorList>
            <person name="Kim S."/>
            <person name="Heo J."/>
            <person name="Choi H."/>
            <person name="Choi Y."/>
            <person name="Kwon S.-W."/>
            <person name="Kim Y."/>
        </authorList>
    </citation>
    <scope>NUCLEOTIDE SEQUENCE</scope>
    <source>
        <strain evidence="3">KACC 23698</strain>
    </source>
</reference>
<evidence type="ECO:0000256" key="1">
    <source>
        <dbReference type="SAM" id="Phobius"/>
    </source>
</evidence>
<evidence type="ECO:0000256" key="2">
    <source>
        <dbReference type="SAM" id="SignalP"/>
    </source>
</evidence>
<organism evidence="3">
    <name type="scientific">Alsobacter sp. KACC 23698</name>
    <dbReference type="NCBI Taxonomy" id="3149229"/>
    <lineage>
        <taxon>Bacteria</taxon>
        <taxon>Pseudomonadati</taxon>
        <taxon>Pseudomonadota</taxon>
        <taxon>Alphaproteobacteria</taxon>
        <taxon>Hyphomicrobiales</taxon>
        <taxon>Alsobacteraceae</taxon>
        <taxon>Alsobacter</taxon>
    </lineage>
</organism>
<feature type="transmembrane region" description="Helical" evidence="1">
    <location>
        <begin position="132"/>
        <end position="150"/>
    </location>
</feature>
<dbReference type="InterPro" id="IPR006750">
    <property type="entry name" value="YdcZ"/>
</dbReference>
<evidence type="ECO:0000313" key="3">
    <source>
        <dbReference type="EMBL" id="XBO39013.1"/>
    </source>
</evidence>
<dbReference type="PANTHER" id="PTHR34821:SF2">
    <property type="entry name" value="INNER MEMBRANE PROTEIN YDCZ"/>
    <property type="match status" value="1"/>
</dbReference>
<feature type="transmembrane region" description="Helical" evidence="1">
    <location>
        <begin position="99"/>
        <end position="120"/>
    </location>
</feature>
<dbReference type="Pfam" id="PF04657">
    <property type="entry name" value="DMT_YdcZ"/>
    <property type="match status" value="1"/>
</dbReference>